<evidence type="ECO:0000256" key="10">
    <source>
        <dbReference type="ARBA" id="ARBA00023235"/>
    </source>
</evidence>
<dbReference type="GO" id="GO:0016995">
    <property type="term" value="F:cholesterol oxidase activity"/>
    <property type="evidence" value="ECO:0007669"/>
    <property type="project" value="UniProtKB-EC"/>
</dbReference>
<dbReference type="InterPro" id="IPR052542">
    <property type="entry name" value="Cholesterol_Oxidase"/>
</dbReference>
<feature type="domain" description="Glucose-methanol-choline oxidoreductase C-terminal" evidence="17">
    <location>
        <begin position="459"/>
        <end position="509"/>
    </location>
</feature>
<evidence type="ECO:0000256" key="9">
    <source>
        <dbReference type="ARBA" id="ARBA00023221"/>
    </source>
</evidence>
<feature type="signal peptide" evidence="16">
    <location>
        <begin position="1"/>
        <end position="33"/>
    </location>
</feature>
<evidence type="ECO:0000256" key="13">
    <source>
        <dbReference type="ARBA" id="ARBA00049723"/>
    </source>
</evidence>
<proteinExistence type="inferred from homology"/>
<evidence type="ECO:0000256" key="11">
    <source>
        <dbReference type="ARBA" id="ARBA00038856"/>
    </source>
</evidence>
<name>A0A5N5W6N2_STRMB</name>
<evidence type="ECO:0000256" key="12">
    <source>
        <dbReference type="ARBA" id="ARBA00049645"/>
    </source>
</evidence>
<keyword evidence="3" id="KW-0153">Cholesterol metabolism</keyword>
<protein>
    <recommendedName>
        <fullName evidence="14">Cholesterol oxidase</fullName>
        <ecNumber evidence="13">1.1.3.6</ecNumber>
        <ecNumber evidence="11">5.3.3.1</ecNumber>
    </recommendedName>
    <alternativeName>
        <fullName evidence="15">Cholesterol isomerase</fullName>
    </alternativeName>
</protein>
<dbReference type="Gene3D" id="3.30.410.10">
    <property type="entry name" value="Cholesterol Oxidase, domain 2"/>
    <property type="match status" value="1"/>
</dbReference>
<evidence type="ECO:0000256" key="14">
    <source>
        <dbReference type="ARBA" id="ARBA00049744"/>
    </source>
</evidence>
<dbReference type="SUPFAM" id="SSF54373">
    <property type="entry name" value="FAD-linked reductases, C-terminal domain"/>
    <property type="match status" value="1"/>
</dbReference>
<comment type="similarity">
    <text evidence="2">Belongs to the GMC oxidoreductase family.</text>
</comment>
<dbReference type="SUPFAM" id="SSF51905">
    <property type="entry name" value="FAD/NAD(P)-binding domain"/>
    <property type="match status" value="1"/>
</dbReference>
<keyword evidence="7" id="KW-0443">Lipid metabolism</keyword>
<keyword evidence="16" id="KW-0732">Signal</keyword>
<evidence type="ECO:0000256" key="5">
    <source>
        <dbReference type="ARBA" id="ARBA00022827"/>
    </source>
</evidence>
<comment type="pathway">
    <text evidence="12">Steroid metabolism; cholesterol degradation.</text>
</comment>
<dbReference type="InterPro" id="IPR036188">
    <property type="entry name" value="FAD/NAD-bd_sf"/>
</dbReference>
<feature type="chain" id="PRO_5039256321" description="Cholesterol oxidase" evidence="16">
    <location>
        <begin position="34"/>
        <end position="521"/>
    </location>
</feature>
<dbReference type="GO" id="GO:0008203">
    <property type="term" value="P:cholesterol metabolic process"/>
    <property type="evidence" value="ECO:0007669"/>
    <property type="project" value="UniProtKB-KW"/>
</dbReference>
<keyword evidence="6" id="KW-0560">Oxidoreductase</keyword>
<dbReference type="InterPro" id="IPR007867">
    <property type="entry name" value="GMC_OxRtase_C"/>
</dbReference>
<dbReference type="Pfam" id="PF05199">
    <property type="entry name" value="GMC_oxred_C"/>
    <property type="match status" value="1"/>
</dbReference>
<evidence type="ECO:0000256" key="7">
    <source>
        <dbReference type="ARBA" id="ARBA00023098"/>
    </source>
</evidence>
<evidence type="ECO:0000256" key="4">
    <source>
        <dbReference type="ARBA" id="ARBA00022630"/>
    </source>
</evidence>
<dbReference type="RefSeq" id="WP_152264397.1">
    <property type="nucleotide sequence ID" value="NZ_VOKX01000038.1"/>
</dbReference>
<comment type="caution">
    <text evidence="18">The sequence shown here is derived from an EMBL/GenBank/DDBJ whole genome shotgun (WGS) entry which is preliminary data.</text>
</comment>
<dbReference type="EC" id="5.3.3.1" evidence="11"/>
<sequence>MAGRTRRDALALVARAGLAGLGAAALGSRAAAAATRTDFRALVIGSGFGGAVAALRLGQAGVDTAVLERGREWPVAPARPVFGSVNGVTDTMFWFRRTARYPGLLPVPVRPGPGVLEVAEEPGLDIWCGAGVGGGSLVYTGVTVAPPRRCFERLYPSGLRYEEFARVWFPRARAMLGASPMPRDVYASGPFLHSRVWDRQVTRAGFRPEPLDSTFDWRVVRGELAHRVPLSATAGDSDFGCGNGAKKTLTRTYLPAALATGHVQLRPLHEVRSVGRRRDGRFRLEVRRLTPGGEVLGTEEFTCDLLFLAAGTLNTNRLLVAARDRGALPDLPAAVGEGFGDNGDQVTLRSQPLVQHGATQGSPCASGVFVPDGCGLPLRAESWVLPGFHGLPAVVTLSMTADGDHRGAFRSDPRTGRVRLTGWGDGSAAAARAALAFSRRVIAANPGTLPLTVPLPPYTAHPVGGCAIGRVTDPEGRVRGVPGLYVVDGSLLPGTVGGANPSLTITALAERALAGIVARAG</sequence>
<dbReference type="PROSITE" id="PS51318">
    <property type="entry name" value="TAT"/>
    <property type="match status" value="1"/>
</dbReference>
<dbReference type="EMBL" id="VOKX01000038">
    <property type="protein sequence ID" value="KAB7842194.1"/>
    <property type="molecule type" value="Genomic_DNA"/>
</dbReference>
<dbReference type="PANTHER" id="PTHR47470:SF1">
    <property type="entry name" value="FAD-DEPENDENT OXIDOREDUCTASE 2 FAD BINDING DOMAIN-CONTAINING PROTEIN"/>
    <property type="match status" value="1"/>
</dbReference>
<reference evidence="18 19" key="1">
    <citation type="journal article" date="2019" name="Microb. Cell Fact.">
        <title>Exploring novel herbicidin analogues by transcriptional regulator overexpression and MS/MS molecular networking.</title>
        <authorList>
            <person name="Shi Y."/>
            <person name="Gu R."/>
            <person name="Li Y."/>
            <person name="Wang X."/>
            <person name="Ren W."/>
            <person name="Li X."/>
            <person name="Wang L."/>
            <person name="Xie Y."/>
            <person name="Hong B."/>
        </authorList>
    </citation>
    <scope>NUCLEOTIDE SEQUENCE [LARGE SCALE GENOMIC DNA]</scope>
    <source>
        <strain evidence="18 19">US-43</strain>
    </source>
</reference>
<dbReference type="OrthoDB" id="3587784at2"/>
<dbReference type="InterPro" id="IPR006311">
    <property type="entry name" value="TAT_signal"/>
</dbReference>
<evidence type="ECO:0000256" key="3">
    <source>
        <dbReference type="ARBA" id="ARBA00022548"/>
    </source>
</evidence>
<organism evidence="18 19">
    <name type="scientific">Streptomyces mobaraensis</name>
    <name type="common">Streptoverticillium mobaraense</name>
    <dbReference type="NCBI Taxonomy" id="35621"/>
    <lineage>
        <taxon>Bacteria</taxon>
        <taxon>Bacillati</taxon>
        <taxon>Actinomycetota</taxon>
        <taxon>Actinomycetes</taxon>
        <taxon>Kitasatosporales</taxon>
        <taxon>Streptomycetaceae</taxon>
        <taxon>Streptomyces</taxon>
    </lineage>
</organism>
<dbReference type="GO" id="GO:0004769">
    <property type="term" value="F:steroid Delta-isomerase activity"/>
    <property type="evidence" value="ECO:0007669"/>
    <property type="project" value="UniProtKB-EC"/>
</dbReference>
<evidence type="ECO:0000256" key="15">
    <source>
        <dbReference type="ARBA" id="ARBA00049778"/>
    </source>
</evidence>
<evidence type="ECO:0000256" key="1">
    <source>
        <dbReference type="ARBA" id="ARBA00001974"/>
    </source>
</evidence>
<dbReference type="Gene3D" id="3.50.50.60">
    <property type="entry name" value="FAD/NAD(P)-binding domain"/>
    <property type="match status" value="1"/>
</dbReference>
<evidence type="ECO:0000313" key="18">
    <source>
        <dbReference type="EMBL" id="KAB7842194.1"/>
    </source>
</evidence>
<keyword evidence="4" id="KW-0285">Flavoprotein</keyword>
<evidence type="ECO:0000256" key="8">
    <source>
        <dbReference type="ARBA" id="ARBA00023166"/>
    </source>
</evidence>
<keyword evidence="19" id="KW-1185">Reference proteome</keyword>
<keyword evidence="5" id="KW-0274">FAD</keyword>
<keyword evidence="10" id="KW-0413">Isomerase</keyword>
<gene>
    <name evidence="18" type="ORF">FRZ00_19855</name>
</gene>
<evidence type="ECO:0000256" key="16">
    <source>
        <dbReference type="SAM" id="SignalP"/>
    </source>
</evidence>
<accession>A0A5N5W6N2</accession>
<dbReference type="Proteomes" id="UP000327000">
    <property type="component" value="Unassembled WGS sequence"/>
</dbReference>
<dbReference type="PANTHER" id="PTHR47470">
    <property type="entry name" value="CHOLESTEROL OXIDASE"/>
    <property type="match status" value="1"/>
</dbReference>
<dbReference type="EC" id="1.1.3.6" evidence="13"/>
<evidence type="ECO:0000256" key="2">
    <source>
        <dbReference type="ARBA" id="ARBA00010790"/>
    </source>
</evidence>
<dbReference type="AlphaFoldDB" id="A0A5N5W6N2"/>
<evidence type="ECO:0000259" key="17">
    <source>
        <dbReference type="Pfam" id="PF05199"/>
    </source>
</evidence>
<comment type="cofactor">
    <cofactor evidence="1">
        <name>FAD</name>
        <dbReference type="ChEBI" id="CHEBI:57692"/>
    </cofactor>
</comment>
<keyword evidence="8" id="KW-1207">Sterol metabolism</keyword>
<evidence type="ECO:0000256" key="6">
    <source>
        <dbReference type="ARBA" id="ARBA00023002"/>
    </source>
</evidence>
<evidence type="ECO:0000313" key="19">
    <source>
        <dbReference type="Proteomes" id="UP000327000"/>
    </source>
</evidence>
<keyword evidence="9" id="KW-0753">Steroid metabolism</keyword>